<dbReference type="AlphaFoldDB" id="A0A0R2JW42"/>
<gene>
    <name evidence="1" type="ORF">IV43_GL000360</name>
</gene>
<comment type="caution">
    <text evidence="1">The sequence shown here is derived from an EMBL/GenBank/DDBJ whole genome shotgun (WGS) entry which is preliminary data.</text>
</comment>
<reference evidence="1 2" key="1">
    <citation type="journal article" date="2015" name="Genome Announc.">
        <title>Expanding the biotechnology potential of lactobacilli through comparative genomics of 213 strains and associated genera.</title>
        <authorList>
            <person name="Sun Z."/>
            <person name="Harris H.M."/>
            <person name="McCann A."/>
            <person name="Guo C."/>
            <person name="Argimon S."/>
            <person name="Zhang W."/>
            <person name="Yang X."/>
            <person name="Jeffery I.B."/>
            <person name="Cooney J.C."/>
            <person name="Kagawa T.F."/>
            <person name="Liu W."/>
            <person name="Song Y."/>
            <person name="Salvetti E."/>
            <person name="Wrobel A."/>
            <person name="Rasinkangas P."/>
            <person name="Parkhill J."/>
            <person name="Rea M.C."/>
            <person name="O'Sullivan O."/>
            <person name="Ritari J."/>
            <person name="Douillard F.P."/>
            <person name="Paul Ross R."/>
            <person name="Yang R."/>
            <person name="Briner A.E."/>
            <person name="Felis G.E."/>
            <person name="de Vos W.M."/>
            <person name="Barrangou R."/>
            <person name="Klaenhammer T.R."/>
            <person name="Caufield P.W."/>
            <person name="Cui Y."/>
            <person name="Zhang H."/>
            <person name="O'Toole P.W."/>
        </authorList>
    </citation>
    <scope>NUCLEOTIDE SEQUENCE [LARGE SCALE GENOMIC DNA]</scope>
    <source>
        <strain evidence="1 2">DSM 15353</strain>
    </source>
</reference>
<dbReference type="Proteomes" id="UP000051491">
    <property type="component" value="Unassembled WGS sequence"/>
</dbReference>
<organism evidence="1 2">
    <name type="scientific">Ligilactobacillus acidipiscis</name>
    <dbReference type="NCBI Taxonomy" id="89059"/>
    <lineage>
        <taxon>Bacteria</taxon>
        <taxon>Bacillati</taxon>
        <taxon>Bacillota</taxon>
        <taxon>Bacilli</taxon>
        <taxon>Lactobacillales</taxon>
        <taxon>Lactobacillaceae</taxon>
        <taxon>Ligilactobacillus</taxon>
    </lineage>
</organism>
<evidence type="ECO:0000313" key="1">
    <source>
        <dbReference type="EMBL" id="KRN79942.1"/>
    </source>
</evidence>
<evidence type="ECO:0000313" key="2">
    <source>
        <dbReference type="Proteomes" id="UP000051491"/>
    </source>
</evidence>
<proteinExistence type="predicted"/>
<dbReference type="PATRIC" id="fig|89059.3.peg.366"/>
<protein>
    <submittedName>
        <fullName evidence="1">Uncharacterized protein</fullName>
    </submittedName>
</protein>
<accession>A0A0R2JW42</accession>
<dbReference type="EMBL" id="JQBK01000125">
    <property type="protein sequence ID" value="KRN79942.1"/>
    <property type="molecule type" value="Genomic_DNA"/>
</dbReference>
<name>A0A0R2JW42_9LACO</name>
<sequence length="63" mass="7353">MVFLEKKHDFVEVKLNGRSHETPKVPQKALQIRLDQNKTAVIYNRINNYILDAFLKAAFDHDA</sequence>